<reference evidence="3" key="2">
    <citation type="submission" date="2013-04" db="UniProtKB">
        <authorList>
            <consortium name="EnsemblPlants"/>
        </authorList>
    </citation>
    <scope>IDENTIFICATION</scope>
</reference>
<name>J3M6A6_ORYBR</name>
<evidence type="ECO:0000313" key="4">
    <source>
        <dbReference type="Proteomes" id="UP000006038"/>
    </source>
</evidence>
<keyword evidence="2" id="KW-0472">Membrane</keyword>
<dbReference type="GO" id="GO:0016567">
    <property type="term" value="P:protein ubiquitination"/>
    <property type="evidence" value="ECO:0007669"/>
    <property type="project" value="UniProtKB-UniPathway"/>
</dbReference>
<reference evidence="3" key="1">
    <citation type="journal article" date="2013" name="Nat. Commun.">
        <title>Whole-genome sequencing of Oryza brachyantha reveals mechanisms underlying Oryza genome evolution.</title>
        <authorList>
            <person name="Chen J."/>
            <person name="Huang Q."/>
            <person name="Gao D."/>
            <person name="Wang J."/>
            <person name="Lang Y."/>
            <person name="Liu T."/>
            <person name="Li B."/>
            <person name="Bai Z."/>
            <person name="Luis Goicoechea J."/>
            <person name="Liang C."/>
            <person name="Chen C."/>
            <person name="Zhang W."/>
            <person name="Sun S."/>
            <person name="Liao Y."/>
            <person name="Zhang X."/>
            <person name="Yang L."/>
            <person name="Song C."/>
            <person name="Wang M."/>
            <person name="Shi J."/>
            <person name="Liu G."/>
            <person name="Liu J."/>
            <person name="Zhou H."/>
            <person name="Zhou W."/>
            <person name="Yu Q."/>
            <person name="An N."/>
            <person name="Chen Y."/>
            <person name="Cai Q."/>
            <person name="Wang B."/>
            <person name="Liu B."/>
            <person name="Min J."/>
            <person name="Huang Y."/>
            <person name="Wu H."/>
            <person name="Li Z."/>
            <person name="Zhang Y."/>
            <person name="Yin Y."/>
            <person name="Song W."/>
            <person name="Jiang J."/>
            <person name="Jackson S.A."/>
            <person name="Wing R.A."/>
            <person name="Wang J."/>
            <person name="Chen M."/>
        </authorList>
    </citation>
    <scope>NUCLEOTIDE SEQUENCE [LARGE SCALE GENOMIC DNA]</scope>
    <source>
        <strain evidence="3">cv. IRGC 101232</strain>
    </source>
</reference>
<evidence type="ECO:0000313" key="3">
    <source>
        <dbReference type="EnsemblPlants" id="OB05G21300.1"/>
    </source>
</evidence>
<sequence>MSMAQSGSSDPAAAAVDTSTHWAPHGAVLTACVVGLNLLVVVLVFVYFWRFFSGKRGPPSTSLAGADEESSSADTSPAGSPRASWRQLPGWPAASQRNEDIASSLPVSVYSASDVDAGGHDGKAPECAVCIVEFRDGDLARPPPRGPRHHRRLRVRAGQERRPTKGRRRRRRRGRGVPGVSV</sequence>
<feature type="region of interest" description="Disordered" evidence="1">
    <location>
        <begin position="137"/>
        <end position="182"/>
    </location>
</feature>
<dbReference type="UniPathway" id="UPA00143"/>
<proteinExistence type="predicted"/>
<dbReference type="OMA" id="TSTHWAP"/>
<feature type="compositionally biased region" description="Basic residues" evidence="1">
    <location>
        <begin position="146"/>
        <end position="155"/>
    </location>
</feature>
<dbReference type="AlphaFoldDB" id="J3M6A6"/>
<keyword evidence="4" id="KW-1185">Reference proteome</keyword>
<evidence type="ECO:0000256" key="1">
    <source>
        <dbReference type="SAM" id="MobiDB-lite"/>
    </source>
</evidence>
<feature type="region of interest" description="Disordered" evidence="1">
    <location>
        <begin position="57"/>
        <end position="97"/>
    </location>
</feature>
<feature type="transmembrane region" description="Helical" evidence="2">
    <location>
        <begin position="27"/>
        <end position="49"/>
    </location>
</feature>
<keyword evidence="2" id="KW-1133">Transmembrane helix</keyword>
<dbReference type="HOGENOM" id="CLU_1484207_0_0_1"/>
<dbReference type="Proteomes" id="UP000006038">
    <property type="component" value="Chromosome 5"/>
</dbReference>
<dbReference type="eggNOG" id="KOG0800">
    <property type="taxonomic scope" value="Eukaryota"/>
</dbReference>
<keyword evidence="2" id="KW-0812">Transmembrane</keyword>
<protein>
    <submittedName>
        <fullName evidence="3">Uncharacterized protein</fullName>
    </submittedName>
</protein>
<evidence type="ECO:0000256" key="2">
    <source>
        <dbReference type="SAM" id="Phobius"/>
    </source>
</evidence>
<dbReference type="EnsemblPlants" id="OB05G21300.1">
    <property type="protein sequence ID" value="OB05G21300.1"/>
    <property type="gene ID" value="OB05G21300"/>
</dbReference>
<organism evidence="3">
    <name type="scientific">Oryza brachyantha</name>
    <name type="common">malo sina</name>
    <dbReference type="NCBI Taxonomy" id="4533"/>
    <lineage>
        <taxon>Eukaryota</taxon>
        <taxon>Viridiplantae</taxon>
        <taxon>Streptophyta</taxon>
        <taxon>Embryophyta</taxon>
        <taxon>Tracheophyta</taxon>
        <taxon>Spermatophyta</taxon>
        <taxon>Magnoliopsida</taxon>
        <taxon>Liliopsida</taxon>
        <taxon>Poales</taxon>
        <taxon>Poaceae</taxon>
        <taxon>BOP clade</taxon>
        <taxon>Oryzoideae</taxon>
        <taxon>Oryzeae</taxon>
        <taxon>Oryzinae</taxon>
        <taxon>Oryza</taxon>
    </lineage>
</organism>
<feature type="compositionally biased region" description="Basic residues" evidence="1">
    <location>
        <begin position="164"/>
        <end position="175"/>
    </location>
</feature>
<dbReference type="Gramene" id="OB05G21300.1">
    <property type="protein sequence ID" value="OB05G21300.1"/>
    <property type="gene ID" value="OB05G21300"/>
</dbReference>
<accession>J3M6A6</accession>